<evidence type="ECO:0000256" key="9">
    <source>
        <dbReference type="RuleBase" id="RU003455"/>
    </source>
</evidence>
<keyword evidence="3 7" id="KW-0418">Kinase</keyword>
<sequence length="568" mass="62375">MTQEKNYVIGLDYGSDSVRAVLIDAANGTEIASEVYWYPRWKAGKYCAPAANQFRQHPLDHLEGLEHTIRGVVAAGGVPPERVRGICVDTTGSSPVPVTRSGTPLCFEPGMEENPNAMMVLWKDHTAIAEAEEINELARSWGGEDFTRYEGGIYSSEWFWAKILHVVREDEAVREHAYSWVEHCDLMTHLLTGQTDIHDLKRSRCAAGHKAMWHEDWDGLPPEAFLGRLHPYLAQLRGRLYRETYTSDVVAGHLSEQWARKLGLTTATVVAVGTFDAHAGAIGAGITENCLVRVMGTSTCDMMVASREVIGEHAVRGICGQVDGSIIPGMVGLEAGQSAFGDVLAWFKSVLLWPTKELLAGSRLLTEEQKRQLMEEMDTELIGVLSERARDIPLSDNLPTALDWVNGRRTPDADQSLKSAITNISLGTGAPELFKALVHAICFGSRKIVERFEAEGVRIDRVIGIGGVARKSPYIMQTLADVLDRPIIVATSDYAPALGAAIYAAVAAGLYPDILTTSRQLASSYEAEYQPDPEAVRQLLPLLRRYEALGQFVEEQTASTIKEQSLAD</sequence>
<dbReference type="GO" id="GO:0019569">
    <property type="term" value="P:L-arabinose catabolic process to D-xylulose 5-phosphate"/>
    <property type="evidence" value="ECO:0007669"/>
    <property type="project" value="UniProtKB-UniRule"/>
</dbReference>
<dbReference type="PIRSF" id="PIRSF000538">
    <property type="entry name" value="GlpK"/>
    <property type="match status" value="1"/>
</dbReference>
<dbReference type="InterPro" id="IPR000577">
    <property type="entry name" value="Carb_kinase_FGGY"/>
</dbReference>
<comment type="catalytic activity">
    <reaction evidence="7">
        <text>D-ribulose + ATP = D-ribulose 5-phosphate + ADP + H(+)</text>
        <dbReference type="Rhea" id="RHEA:17601"/>
        <dbReference type="ChEBI" id="CHEBI:15378"/>
        <dbReference type="ChEBI" id="CHEBI:17173"/>
        <dbReference type="ChEBI" id="CHEBI:30616"/>
        <dbReference type="ChEBI" id="CHEBI:58121"/>
        <dbReference type="ChEBI" id="CHEBI:456216"/>
        <dbReference type="EC" id="2.7.1.16"/>
    </reaction>
</comment>
<organism evidence="12 13">
    <name type="scientific">Neolewinella litorea</name>
    <dbReference type="NCBI Taxonomy" id="2562452"/>
    <lineage>
        <taxon>Bacteria</taxon>
        <taxon>Pseudomonadati</taxon>
        <taxon>Bacteroidota</taxon>
        <taxon>Saprospiria</taxon>
        <taxon>Saprospirales</taxon>
        <taxon>Lewinellaceae</taxon>
        <taxon>Neolewinella</taxon>
    </lineage>
</organism>
<dbReference type="HAMAP" id="MF_00520">
    <property type="entry name" value="Ribulokinase"/>
    <property type="match status" value="1"/>
</dbReference>
<evidence type="ECO:0000313" key="13">
    <source>
        <dbReference type="Proteomes" id="UP000308528"/>
    </source>
</evidence>
<comment type="catalytic activity">
    <reaction evidence="7 9">
        <text>L-ribulose + ATP = L-ribulose 5-phosphate + ADP + H(+)</text>
        <dbReference type="Rhea" id="RHEA:22072"/>
        <dbReference type="ChEBI" id="CHEBI:15378"/>
        <dbReference type="ChEBI" id="CHEBI:16880"/>
        <dbReference type="ChEBI" id="CHEBI:30616"/>
        <dbReference type="ChEBI" id="CHEBI:58226"/>
        <dbReference type="ChEBI" id="CHEBI:456216"/>
        <dbReference type="EC" id="2.7.1.16"/>
    </reaction>
</comment>
<gene>
    <name evidence="7" type="primary">araB</name>
    <name evidence="12" type="ORF">E4021_15530</name>
</gene>
<protein>
    <recommendedName>
        <fullName evidence="7 8">Ribulokinase</fullName>
        <ecNumber evidence="7 8">2.7.1.16</ecNumber>
    </recommendedName>
</protein>
<accession>A0A4S4NJM2</accession>
<evidence type="ECO:0000259" key="11">
    <source>
        <dbReference type="Pfam" id="PF02782"/>
    </source>
</evidence>
<dbReference type="Pfam" id="PF02782">
    <property type="entry name" value="FGGY_C"/>
    <property type="match status" value="1"/>
</dbReference>
<evidence type="ECO:0000256" key="2">
    <source>
        <dbReference type="ARBA" id="ARBA00022741"/>
    </source>
</evidence>
<comment type="caution">
    <text evidence="12">The sequence shown here is derived from an EMBL/GenBank/DDBJ whole genome shotgun (WGS) entry which is preliminary data.</text>
</comment>
<evidence type="ECO:0000256" key="3">
    <source>
        <dbReference type="ARBA" id="ARBA00022777"/>
    </source>
</evidence>
<dbReference type="PANTHER" id="PTHR43435">
    <property type="entry name" value="RIBULOKINASE"/>
    <property type="match status" value="1"/>
</dbReference>
<dbReference type="InterPro" id="IPR018484">
    <property type="entry name" value="FGGY_N"/>
</dbReference>
<dbReference type="Pfam" id="PF00370">
    <property type="entry name" value="FGGY_N"/>
    <property type="match status" value="1"/>
</dbReference>
<feature type="domain" description="Carbohydrate kinase FGGY N-terminal" evidence="10">
    <location>
        <begin position="7"/>
        <end position="283"/>
    </location>
</feature>
<dbReference type="Gene3D" id="1.20.58.2240">
    <property type="match status" value="1"/>
</dbReference>
<comment type="similarity">
    <text evidence="7 9">Belongs to the ribulokinase family.</text>
</comment>
<evidence type="ECO:0000256" key="5">
    <source>
        <dbReference type="ARBA" id="ARBA00022935"/>
    </source>
</evidence>
<dbReference type="RefSeq" id="WP_136460299.1">
    <property type="nucleotide sequence ID" value="NZ_SRSF01000010.1"/>
</dbReference>
<dbReference type="GO" id="GO:0005737">
    <property type="term" value="C:cytoplasm"/>
    <property type="evidence" value="ECO:0007669"/>
    <property type="project" value="TreeGrafter"/>
</dbReference>
<dbReference type="SUPFAM" id="SSF53067">
    <property type="entry name" value="Actin-like ATPase domain"/>
    <property type="match status" value="2"/>
</dbReference>
<evidence type="ECO:0000256" key="7">
    <source>
        <dbReference type="HAMAP-Rule" id="MF_00520"/>
    </source>
</evidence>
<dbReference type="NCBIfam" id="TIGR01234">
    <property type="entry name" value="L-ribulokinase"/>
    <property type="match status" value="1"/>
</dbReference>
<reference evidence="12 13" key="1">
    <citation type="submission" date="2019-04" db="EMBL/GenBank/DDBJ databases">
        <title>Lewinella litorea sp. nov., isolated from a marine sand.</title>
        <authorList>
            <person name="Yoon J.-H."/>
        </authorList>
    </citation>
    <scope>NUCLEOTIDE SEQUENCE [LARGE SCALE GENOMIC DNA]</scope>
    <source>
        <strain evidence="12 13">HSMS-39</strain>
    </source>
</reference>
<evidence type="ECO:0000256" key="4">
    <source>
        <dbReference type="ARBA" id="ARBA00022840"/>
    </source>
</evidence>
<dbReference type="InterPro" id="IPR018485">
    <property type="entry name" value="FGGY_C"/>
</dbReference>
<keyword evidence="2 7" id="KW-0547">Nucleotide-binding</keyword>
<dbReference type="AlphaFoldDB" id="A0A4S4NJM2"/>
<evidence type="ECO:0000256" key="1">
    <source>
        <dbReference type="ARBA" id="ARBA00022679"/>
    </source>
</evidence>
<keyword evidence="1 7" id="KW-0808">Transferase</keyword>
<dbReference type="EC" id="2.7.1.16" evidence="7 8"/>
<name>A0A4S4NJM2_9BACT</name>
<dbReference type="CDD" id="cd07781">
    <property type="entry name" value="ASKHA_NBD_FGGY_L-RBK"/>
    <property type="match status" value="1"/>
</dbReference>
<keyword evidence="4 7" id="KW-0067">ATP-binding</keyword>
<keyword evidence="13" id="KW-1185">Reference proteome</keyword>
<keyword evidence="5 7" id="KW-0054">Arabinose catabolism</keyword>
<dbReference type="NCBIfam" id="NF003154">
    <property type="entry name" value="PRK04123.1"/>
    <property type="match status" value="1"/>
</dbReference>
<feature type="domain" description="Carbohydrate kinase FGGY C-terminal" evidence="11">
    <location>
        <begin position="294"/>
        <end position="508"/>
    </location>
</feature>
<comment type="pathway">
    <text evidence="7 9">Carbohydrate degradation; L-arabinose degradation via L-ribulose; D-xylulose 5-phosphate from L-arabinose (bacterial route): step 2/3.</text>
</comment>
<evidence type="ECO:0000256" key="6">
    <source>
        <dbReference type="ARBA" id="ARBA00023277"/>
    </source>
</evidence>
<dbReference type="GO" id="GO:0019150">
    <property type="term" value="F:D-ribulokinase activity"/>
    <property type="evidence" value="ECO:0007669"/>
    <property type="project" value="RHEA"/>
</dbReference>
<dbReference type="PANTHER" id="PTHR43435:SF4">
    <property type="entry name" value="FGGY CARBOHYDRATE KINASE DOMAIN-CONTAINING PROTEIN"/>
    <property type="match status" value="1"/>
</dbReference>
<proteinExistence type="inferred from homology"/>
<dbReference type="UniPathway" id="UPA00145">
    <property type="reaction ID" value="UER00566"/>
</dbReference>
<dbReference type="EMBL" id="SRSF01000010">
    <property type="protein sequence ID" value="THH36320.1"/>
    <property type="molecule type" value="Genomic_DNA"/>
</dbReference>
<dbReference type="OrthoDB" id="9805576at2"/>
<dbReference type="InterPro" id="IPR043129">
    <property type="entry name" value="ATPase_NBD"/>
</dbReference>
<evidence type="ECO:0000313" key="12">
    <source>
        <dbReference type="EMBL" id="THH36320.1"/>
    </source>
</evidence>
<evidence type="ECO:0000259" key="10">
    <source>
        <dbReference type="Pfam" id="PF00370"/>
    </source>
</evidence>
<evidence type="ECO:0000256" key="8">
    <source>
        <dbReference type="NCBIfam" id="TIGR01234"/>
    </source>
</evidence>
<dbReference type="InterPro" id="IPR005929">
    <property type="entry name" value="Ribulokinase"/>
</dbReference>
<dbReference type="GO" id="GO:0005524">
    <property type="term" value="F:ATP binding"/>
    <property type="evidence" value="ECO:0007669"/>
    <property type="project" value="UniProtKB-UniRule"/>
</dbReference>
<dbReference type="Gene3D" id="3.30.420.40">
    <property type="match status" value="1"/>
</dbReference>
<dbReference type="Proteomes" id="UP000308528">
    <property type="component" value="Unassembled WGS sequence"/>
</dbReference>
<keyword evidence="6 7" id="KW-0119">Carbohydrate metabolism</keyword>
<dbReference type="GO" id="GO:0008741">
    <property type="term" value="F:ribulokinase activity"/>
    <property type="evidence" value="ECO:0007669"/>
    <property type="project" value="UniProtKB-UniRule"/>
</dbReference>